<organism evidence="2 3">
    <name type="scientific">Companilactobacillus nantensis DSM 16982</name>
    <dbReference type="NCBI Taxonomy" id="1423774"/>
    <lineage>
        <taxon>Bacteria</taxon>
        <taxon>Bacillati</taxon>
        <taxon>Bacillota</taxon>
        <taxon>Bacilli</taxon>
        <taxon>Lactobacillales</taxon>
        <taxon>Lactobacillaceae</taxon>
        <taxon>Companilactobacillus</taxon>
    </lineage>
</organism>
<keyword evidence="1" id="KW-0812">Transmembrane</keyword>
<dbReference type="Proteomes" id="UP000051302">
    <property type="component" value="Unassembled WGS sequence"/>
</dbReference>
<name>A0A0R1WKP8_9LACO</name>
<dbReference type="Pfam" id="PF04392">
    <property type="entry name" value="ABC_sub_bind"/>
    <property type="match status" value="1"/>
</dbReference>
<dbReference type="InterPro" id="IPR007487">
    <property type="entry name" value="ABC_transpt-TYRBP-like"/>
</dbReference>
<reference evidence="2 3" key="1">
    <citation type="journal article" date="2015" name="Genome Announc.">
        <title>Expanding the biotechnology potential of lactobacilli through comparative genomics of 213 strains and associated genera.</title>
        <authorList>
            <person name="Sun Z."/>
            <person name="Harris H.M."/>
            <person name="McCann A."/>
            <person name="Guo C."/>
            <person name="Argimon S."/>
            <person name="Zhang W."/>
            <person name="Yang X."/>
            <person name="Jeffery I.B."/>
            <person name="Cooney J.C."/>
            <person name="Kagawa T.F."/>
            <person name="Liu W."/>
            <person name="Song Y."/>
            <person name="Salvetti E."/>
            <person name="Wrobel A."/>
            <person name="Rasinkangas P."/>
            <person name="Parkhill J."/>
            <person name="Rea M.C."/>
            <person name="O'Sullivan O."/>
            <person name="Ritari J."/>
            <person name="Douillard F.P."/>
            <person name="Paul Ross R."/>
            <person name="Yang R."/>
            <person name="Briner A.E."/>
            <person name="Felis G.E."/>
            <person name="de Vos W.M."/>
            <person name="Barrangou R."/>
            <person name="Klaenhammer T.R."/>
            <person name="Caufield P.W."/>
            <person name="Cui Y."/>
            <person name="Zhang H."/>
            <person name="O'Toole P.W."/>
        </authorList>
    </citation>
    <scope>NUCLEOTIDE SEQUENCE [LARGE SCALE GENOMIC DNA]</scope>
    <source>
        <strain evidence="2 3">DSM 16982</strain>
    </source>
</reference>
<dbReference type="EMBL" id="AZFV01000032">
    <property type="protein sequence ID" value="KRM14748.1"/>
    <property type="molecule type" value="Genomic_DNA"/>
</dbReference>
<dbReference type="PANTHER" id="PTHR35271:SF1">
    <property type="entry name" value="ABC TRANSPORTER, SUBSTRATE-BINDING LIPOPROTEIN"/>
    <property type="match status" value="1"/>
</dbReference>
<dbReference type="SUPFAM" id="SSF53822">
    <property type="entry name" value="Periplasmic binding protein-like I"/>
    <property type="match status" value="1"/>
</dbReference>
<sequence>MGDITMKHTRRLYATLAALAMFLIFAYFYTGRADTQKQNAIPKVGVLQLMSHPALDQINKGIDDTLKNNGYIDGKNVKIEFQNAQGDQSNLRTISKQFVQDNVDVAVGIATPSVQSLKNATSKIPIVMGAVTDPEGAGIITNNNKPGGNITGVSDQAPLEAQLDLMKQVIPNLKTIGIIYTSSDASATSQMKKMQTLAKKQGLTVKVSSINSVNDIQQVGTALAEGVQTIYVPTDNTVASGMKLLSSIAAKQNIAVFPAATTMVKDGGLATVGLSQYELGEETGKHVVRILQHKEDPATTPVTFMKKGHLMLNEKMAQKLNIQFPDSLVKEAQKKGQIIK</sequence>
<dbReference type="CDD" id="cd06325">
    <property type="entry name" value="PBP1_ABC_unchar_transporter"/>
    <property type="match status" value="1"/>
</dbReference>
<proteinExistence type="predicted"/>
<dbReference type="PATRIC" id="fig|1423774.3.peg.1746"/>
<dbReference type="STRING" id="1423774.FD31_GL001683"/>
<dbReference type="NCBIfam" id="NF041285">
    <property type="entry name" value="ABC_SBP_TrpX"/>
    <property type="match status" value="1"/>
</dbReference>
<evidence type="ECO:0000313" key="3">
    <source>
        <dbReference type="Proteomes" id="UP000051302"/>
    </source>
</evidence>
<protein>
    <submittedName>
        <fullName evidence="2">ABC-type uncharacterized transport system, periplasmic component</fullName>
    </submittedName>
</protein>
<dbReference type="Gene3D" id="3.40.50.2300">
    <property type="match status" value="2"/>
</dbReference>
<dbReference type="InterPro" id="IPR047776">
    <property type="entry name" value="ABC_SBP_TrpX-like"/>
</dbReference>
<keyword evidence="1" id="KW-1133">Transmembrane helix</keyword>
<gene>
    <name evidence="2" type="ORF">FD31_GL001683</name>
</gene>
<dbReference type="InterPro" id="IPR028082">
    <property type="entry name" value="Peripla_BP_I"/>
</dbReference>
<dbReference type="AlphaFoldDB" id="A0A0R1WKP8"/>
<dbReference type="PANTHER" id="PTHR35271">
    <property type="entry name" value="ABC TRANSPORTER, SUBSTRATE-BINDING LIPOPROTEIN-RELATED"/>
    <property type="match status" value="1"/>
</dbReference>
<keyword evidence="3" id="KW-1185">Reference proteome</keyword>
<comment type="caution">
    <text evidence="2">The sequence shown here is derived from an EMBL/GenBank/DDBJ whole genome shotgun (WGS) entry which is preliminary data.</text>
</comment>
<accession>A0A0R1WKP8</accession>
<keyword evidence="1" id="KW-0472">Membrane</keyword>
<evidence type="ECO:0000313" key="2">
    <source>
        <dbReference type="EMBL" id="KRM14748.1"/>
    </source>
</evidence>
<evidence type="ECO:0000256" key="1">
    <source>
        <dbReference type="SAM" id="Phobius"/>
    </source>
</evidence>
<feature type="transmembrane region" description="Helical" evidence="1">
    <location>
        <begin position="12"/>
        <end position="29"/>
    </location>
</feature>